<evidence type="ECO:0000256" key="1">
    <source>
        <dbReference type="SAM" id="Phobius"/>
    </source>
</evidence>
<keyword evidence="1" id="KW-1133">Transmembrane helix</keyword>
<keyword evidence="1" id="KW-0812">Transmembrane</keyword>
<reference evidence="4" key="1">
    <citation type="submission" date="2012-12" db="EMBL/GenBank/DDBJ databases">
        <authorList>
            <person name="Hellsten U."/>
            <person name="Grimwood J."/>
            <person name="Chapman J.A."/>
            <person name="Shapiro H."/>
            <person name="Aerts A."/>
            <person name="Otillar R.P."/>
            <person name="Terry A.Y."/>
            <person name="Boore J.L."/>
            <person name="Simakov O."/>
            <person name="Marletaz F."/>
            <person name="Cho S.-J."/>
            <person name="Edsinger-Gonzales E."/>
            <person name="Havlak P."/>
            <person name="Kuo D.-H."/>
            <person name="Larsson T."/>
            <person name="Lv J."/>
            <person name="Arendt D."/>
            <person name="Savage R."/>
            <person name="Osoegawa K."/>
            <person name="de Jong P."/>
            <person name="Lindberg D.R."/>
            <person name="Seaver E.C."/>
            <person name="Weisblat D.A."/>
            <person name="Putnam N.H."/>
            <person name="Grigoriev I.V."/>
            <person name="Rokhsar D.S."/>
        </authorList>
    </citation>
    <scope>NUCLEOTIDE SEQUENCE</scope>
    <source>
        <strain evidence="4">I ESC-2004</strain>
    </source>
</reference>
<name>R7V9L8_CAPTE</name>
<proteinExistence type="predicted"/>
<evidence type="ECO:0000313" key="2">
    <source>
        <dbReference type="EMBL" id="ELU15167.1"/>
    </source>
</evidence>
<feature type="transmembrane region" description="Helical" evidence="1">
    <location>
        <begin position="116"/>
        <end position="135"/>
    </location>
</feature>
<sequence length="138" mass="16251">MWPTDIPEPCPYRKARRIRQSGHLPFLDHLLQEMGDRFDTSSKQVLIGFKLIPKKTQADNMPSDFSTKLKKDHSLPDPNTLHHELRLWQSLWESVEPDDLPSTLEATLSHPRMQKLIYPNIYHILTVLLMAPLIMEWW</sequence>
<dbReference type="Proteomes" id="UP000014760">
    <property type="component" value="Unassembled WGS sequence"/>
</dbReference>
<gene>
    <name evidence="2" type="ORF">CAPTEDRAFT_213517</name>
</gene>
<reference evidence="2 4" key="2">
    <citation type="journal article" date="2013" name="Nature">
        <title>Insights into bilaterian evolution from three spiralian genomes.</title>
        <authorList>
            <person name="Simakov O."/>
            <person name="Marletaz F."/>
            <person name="Cho S.J."/>
            <person name="Edsinger-Gonzales E."/>
            <person name="Havlak P."/>
            <person name="Hellsten U."/>
            <person name="Kuo D.H."/>
            <person name="Larsson T."/>
            <person name="Lv J."/>
            <person name="Arendt D."/>
            <person name="Savage R."/>
            <person name="Osoegawa K."/>
            <person name="de Jong P."/>
            <person name="Grimwood J."/>
            <person name="Chapman J.A."/>
            <person name="Shapiro H."/>
            <person name="Aerts A."/>
            <person name="Otillar R.P."/>
            <person name="Terry A.Y."/>
            <person name="Boore J.L."/>
            <person name="Grigoriev I.V."/>
            <person name="Lindberg D.R."/>
            <person name="Seaver E.C."/>
            <person name="Weisblat D.A."/>
            <person name="Putnam N.H."/>
            <person name="Rokhsar D.S."/>
        </authorList>
    </citation>
    <scope>NUCLEOTIDE SEQUENCE</scope>
    <source>
        <strain evidence="2 4">I ESC-2004</strain>
    </source>
</reference>
<reference evidence="3" key="3">
    <citation type="submission" date="2015-06" db="UniProtKB">
        <authorList>
            <consortium name="EnsemblMetazoa"/>
        </authorList>
    </citation>
    <scope>IDENTIFICATION</scope>
</reference>
<evidence type="ECO:0000313" key="3">
    <source>
        <dbReference type="EnsemblMetazoa" id="CapteP213517"/>
    </source>
</evidence>
<dbReference type="AlphaFoldDB" id="R7V9L8"/>
<keyword evidence="4" id="KW-1185">Reference proteome</keyword>
<accession>R7V9L8</accession>
<evidence type="ECO:0000313" key="4">
    <source>
        <dbReference type="Proteomes" id="UP000014760"/>
    </source>
</evidence>
<dbReference type="OrthoDB" id="10072079at2759"/>
<keyword evidence="1" id="KW-0472">Membrane</keyword>
<dbReference type="EMBL" id="KB293947">
    <property type="protein sequence ID" value="ELU15167.1"/>
    <property type="molecule type" value="Genomic_DNA"/>
</dbReference>
<dbReference type="EMBL" id="AMQN01018133">
    <property type="status" value="NOT_ANNOTATED_CDS"/>
    <property type="molecule type" value="Genomic_DNA"/>
</dbReference>
<dbReference type="EnsemblMetazoa" id="CapteT213517">
    <property type="protein sequence ID" value="CapteP213517"/>
    <property type="gene ID" value="CapteG213517"/>
</dbReference>
<organism evidence="2">
    <name type="scientific">Capitella teleta</name>
    <name type="common">Polychaete worm</name>
    <dbReference type="NCBI Taxonomy" id="283909"/>
    <lineage>
        <taxon>Eukaryota</taxon>
        <taxon>Metazoa</taxon>
        <taxon>Spiralia</taxon>
        <taxon>Lophotrochozoa</taxon>
        <taxon>Annelida</taxon>
        <taxon>Polychaeta</taxon>
        <taxon>Sedentaria</taxon>
        <taxon>Scolecida</taxon>
        <taxon>Capitellidae</taxon>
        <taxon>Capitella</taxon>
    </lineage>
</organism>
<protein>
    <submittedName>
        <fullName evidence="2 3">Uncharacterized protein</fullName>
    </submittedName>
</protein>
<dbReference type="HOGENOM" id="CLU_1857172_0_0_1"/>